<dbReference type="InParanoid" id="B9S8P7"/>
<keyword evidence="4" id="KW-0804">Transcription</keyword>
<dbReference type="InterPro" id="IPR003340">
    <property type="entry name" value="B3_DNA-bd"/>
</dbReference>
<keyword evidence="5" id="KW-0539">Nucleus</keyword>
<dbReference type="GO" id="GO:0005634">
    <property type="term" value="C:nucleus"/>
    <property type="evidence" value="ECO:0007669"/>
    <property type="project" value="UniProtKB-SubCell"/>
</dbReference>
<evidence type="ECO:0000259" key="6">
    <source>
        <dbReference type="PROSITE" id="PS50863"/>
    </source>
</evidence>
<dbReference type="InterPro" id="IPR044837">
    <property type="entry name" value="REM16-like"/>
</dbReference>
<dbReference type="Proteomes" id="UP000008311">
    <property type="component" value="Unassembled WGS sequence"/>
</dbReference>
<evidence type="ECO:0000256" key="3">
    <source>
        <dbReference type="ARBA" id="ARBA00023125"/>
    </source>
</evidence>
<evidence type="ECO:0000313" key="7">
    <source>
        <dbReference type="EMBL" id="EEF40050.1"/>
    </source>
</evidence>
<name>B9S8P7_RICCO</name>
<keyword evidence="2" id="KW-0805">Transcription regulation</keyword>
<protein>
    <recommendedName>
        <fullName evidence="6">TF-B3 domain-containing protein</fullName>
    </recommendedName>
</protein>
<gene>
    <name evidence="7" type="ORF">RCOM_0603550</name>
</gene>
<evidence type="ECO:0000256" key="4">
    <source>
        <dbReference type="ARBA" id="ARBA00023163"/>
    </source>
</evidence>
<dbReference type="PANTHER" id="PTHR31391:SF143">
    <property type="entry name" value="B3 DNA-BINDING DOMAIN PROTEIN"/>
    <property type="match status" value="1"/>
</dbReference>
<dbReference type="GO" id="GO:0003677">
    <property type="term" value="F:DNA binding"/>
    <property type="evidence" value="ECO:0007669"/>
    <property type="project" value="UniProtKB-KW"/>
</dbReference>
<evidence type="ECO:0000256" key="5">
    <source>
        <dbReference type="ARBA" id="ARBA00023242"/>
    </source>
</evidence>
<dbReference type="SUPFAM" id="SSF101936">
    <property type="entry name" value="DNA-binding pseudobarrel domain"/>
    <property type="match status" value="1"/>
</dbReference>
<proteinExistence type="predicted"/>
<dbReference type="CDD" id="cd10017">
    <property type="entry name" value="B3_DNA"/>
    <property type="match status" value="1"/>
</dbReference>
<dbReference type="AlphaFoldDB" id="B9S8P7"/>
<dbReference type="PROSITE" id="PS50863">
    <property type="entry name" value="B3"/>
    <property type="match status" value="1"/>
</dbReference>
<accession>B9S8P7</accession>
<dbReference type="PANTHER" id="PTHR31391">
    <property type="entry name" value="B3 DOMAIN-CONTAINING PROTEIN OS11G0197600-RELATED"/>
    <property type="match status" value="1"/>
</dbReference>
<dbReference type="STRING" id="3988.B9S8P7"/>
<sequence length="145" mass="16978">MVLHLVVQWLGVRIGLTENLEVRNFKQLTWEDNAGAYQALEAANNFISSYPFYKSVVHVDCERRSFVTIPVRISKEHFQFESSIFTLRFAERSWHVKVINYRKLTKICAGWAAFTKANYLKEGDVCIFELIENHVLNVFTFECVH</sequence>
<evidence type="ECO:0000256" key="1">
    <source>
        <dbReference type="ARBA" id="ARBA00004123"/>
    </source>
</evidence>
<evidence type="ECO:0000256" key="2">
    <source>
        <dbReference type="ARBA" id="ARBA00023015"/>
    </source>
</evidence>
<dbReference type="Gene3D" id="2.40.330.10">
    <property type="entry name" value="DNA-binding pseudobarrel domain"/>
    <property type="match status" value="1"/>
</dbReference>
<dbReference type="Pfam" id="PF02362">
    <property type="entry name" value="B3"/>
    <property type="match status" value="1"/>
</dbReference>
<organism evidence="7 8">
    <name type="scientific">Ricinus communis</name>
    <name type="common">Castor bean</name>
    <dbReference type="NCBI Taxonomy" id="3988"/>
    <lineage>
        <taxon>Eukaryota</taxon>
        <taxon>Viridiplantae</taxon>
        <taxon>Streptophyta</taxon>
        <taxon>Embryophyta</taxon>
        <taxon>Tracheophyta</taxon>
        <taxon>Spermatophyta</taxon>
        <taxon>Magnoliopsida</taxon>
        <taxon>eudicotyledons</taxon>
        <taxon>Gunneridae</taxon>
        <taxon>Pentapetalae</taxon>
        <taxon>rosids</taxon>
        <taxon>fabids</taxon>
        <taxon>Malpighiales</taxon>
        <taxon>Euphorbiaceae</taxon>
        <taxon>Acalyphoideae</taxon>
        <taxon>Acalypheae</taxon>
        <taxon>Ricinus</taxon>
    </lineage>
</organism>
<dbReference type="SMART" id="SM01019">
    <property type="entry name" value="B3"/>
    <property type="match status" value="1"/>
</dbReference>
<dbReference type="InterPro" id="IPR015300">
    <property type="entry name" value="DNA-bd_pseudobarrel_sf"/>
</dbReference>
<keyword evidence="8" id="KW-1185">Reference proteome</keyword>
<keyword evidence="3" id="KW-0238">DNA-binding</keyword>
<comment type="subcellular location">
    <subcellularLocation>
        <location evidence="1">Nucleus</location>
    </subcellularLocation>
</comment>
<evidence type="ECO:0000313" key="8">
    <source>
        <dbReference type="Proteomes" id="UP000008311"/>
    </source>
</evidence>
<reference evidence="8" key="1">
    <citation type="journal article" date="2010" name="Nat. Biotechnol.">
        <title>Draft genome sequence of the oilseed species Ricinus communis.</title>
        <authorList>
            <person name="Chan A.P."/>
            <person name="Crabtree J."/>
            <person name="Zhao Q."/>
            <person name="Lorenzi H."/>
            <person name="Orvis J."/>
            <person name="Puiu D."/>
            <person name="Melake-Berhan A."/>
            <person name="Jones K.M."/>
            <person name="Redman J."/>
            <person name="Chen G."/>
            <person name="Cahoon E.B."/>
            <person name="Gedil M."/>
            <person name="Stanke M."/>
            <person name="Haas B.J."/>
            <person name="Wortman J.R."/>
            <person name="Fraser-Liggett C.M."/>
            <person name="Ravel J."/>
            <person name="Rabinowicz P.D."/>
        </authorList>
    </citation>
    <scope>NUCLEOTIDE SEQUENCE [LARGE SCALE GENOMIC DNA]</scope>
    <source>
        <strain evidence="8">cv. Hale</strain>
    </source>
</reference>
<dbReference type="EMBL" id="EQ973892">
    <property type="protein sequence ID" value="EEF40050.1"/>
    <property type="molecule type" value="Genomic_DNA"/>
</dbReference>
<feature type="domain" description="TF-B3" evidence="6">
    <location>
        <begin position="52"/>
        <end position="144"/>
    </location>
</feature>